<evidence type="ECO:0000313" key="2">
    <source>
        <dbReference type="EMBL" id="CUH73674.1"/>
    </source>
</evidence>
<keyword evidence="3" id="KW-1185">Reference proteome</keyword>
<sequence length="183" mass="21305">MQAAMQRVMIVGQPGSGKSTLARQIGAITGLPVEHIDRIHWMPGWQERHRKEKTRMCHEVHARDRWIFEGGHSATWRERLARCDTYIWVDLPLALRSWRVLKRTLRHYGRSRPDLPEGCPEQISWEFYRWIWDTRKTGRIGPARCLRSAQKTKAAHHLRSPAEVKRFVVNLAAAYGTPVPPVD</sequence>
<dbReference type="InterPro" id="IPR052922">
    <property type="entry name" value="Cytidylate_Kinase-2"/>
</dbReference>
<evidence type="ECO:0000313" key="1">
    <source>
        <dbReference type="EMBL" id="CUH69123.1"/>
    </source>
</evidence>
<dbReference type="EMBL" id="CYSC01000041">
    <property type="protein sequence ID" value="CUH73674.1"/>
    <property type="molecule type" value="Genomic_DNA"/>
</dbReference>
<proteinExistence type="predicted"/>
<dbReference type="Gene3D" id="3.40.50.300">
    <property type="entry name" value="P-loop containing nucleotide triphosphate hydrolases"/>
    <property type="match status" value="1"/>
</dbReference>
<accession>A0A0P1FWX9</accession>
<name>A0A0P1FWX9_9RHOB</name>
<dbReference type="EMBL" id="CYSB01000038">
    <property type="protein sequence ID" value="CUH69123.1"/>
    <property type="molecule type" value="Genomic_DNA"/>
</dbReference>
<dbReference type="PANTHER" id="PTHR37816">
    <property type="entry name" value="YALI0E33011P"/>
    <property type="match status" value="1"/>
</dbReference>
<dbReference type="Proteomes" id="UP000051086">
    <property type="component" value="Unassembled WGS sequence"/>
</dbReference>
<dbReference type="SUPFAM" id="SSF52540">
    <property type="entry name" value="P-loop containing nucleoside triphosphate hydrolases"/>
    <property type="match status" value="1"/>
</dbReference>
<organism evidence="2 4">
    <name type="scientific">Thalassovita autumnalis</name>
    <dbReference type="NCBI Taxonomy" id="2072972"/>
    <lineage>
        <taxon>Bacteria</taxon>
        <taxon>Pseudomonadati</taxon>
        <taxon>Pseudomonadota</taxon>
        <taxon>Alphaproteobacteria</taxon>
        <taxon>Rhodobacterales</taxon>
        <taxon>Roseobacteraceae</taxon>
        <taxon>Thalassovita</taxon>
    </lineage>
</organism>
<dbReference type="InterPro" id="IPR027417">
    <property type="entry name" value="P-loop_NTPase"/>
</dbReference>
<dbReference type="AlphaFoldDB" id="A0A0P1FWX9"/>
<evidence type="ECO:0000313" key="3">
    <source>
        <dbReference type="Proteomes" id="UP000051086"/>
    </source>
</evidence>
<dbReference type="Proteomes" id="UP000051887">
    <property type="component" value="Unassembled WGS sequence"/>
</dbReference>
<dbReference type="PANTHER" id="PTHR37816:SF2">
    <property type="entry name" value="DNA TOPOLOGY MODULATION PROTEIN FLAR-RELATED PROTEIN"/>
    <property type="match status" value="1"/>
</dbReference>
<evidence type="ECO:0000313" key="4">
    <source>
        <dbReference type="Proteomes" id="UP000051887"/>
    </source>
</evidence>
<reference evidence="1 3" key="1">
    <citation type="submission" date="2015-09" db="EMBL/GenBank/DDBJ databases">
        <authorList>
            <person name="Rodrigo-Torres L."/>
            <person name="Arahal D.R."/>
        </authorList>
    </citation>
    <scope>NUCLEOTIDE SEQUENCE [LARGE SCALE GENOMIC DNA]</scope>
    <source>
        <strain evidence="1 3">CECT 5118</strain>
    </source>
</reference>
<protein>
    <submittedName>
        <fullName evidence="2">Topology modulation protein</fullName>
    </submittedName>
</protein>
<reference evidence="2 4" key="2">
    <citation type="submission" date="2015-09" db="EMBL/GenBank/DDBJ databases">
        <authorList>
            <consortium name="Swine Surveillance"/>
        </authorList>
    </citation>
    <scope>NUCLEOTIDE SEQUENCE [LARGE SCALE GENOMIC DNA]</scope>
    <source>
        <strain evidence="2 4">5120</strain>
    </source>
</reference>
<gene>
    <name evidence="1" type="ORF">TL5118_03082</name>
    <name evidence="2" type="ORF">TL5120_03486</name>
</gene>